<organism evidence="9 10">
    <name type="scientific">Pseudoneurospora amorphoporcata</name>
    <dbReference type="NCBI Taxonomy" id="241081"/>
    <lineage>
        <taxon>Eukaryota</taxon>
        <taxon>Fungi</taxon>
        <taxon>Dikarya</taxon>
        <taxon>Ascomycota</taxon>
        <taxon>Pezizomycotina</taxon>
        <taxon>Sordariomycetes</taxon>
        <taxon>Sordariomycetidae</taxon>
        <taxon>Sordariales</taxon>
        <taxon>Sordariaceae</taxon>
        <taxon>Pseudoneurospora</taxon>
    </lineage>
</organism>
<dbReference type="Pfam" id="PF13446">
    <property type="entry name" value="RPT"/>
    <property type="match status" value="2"/>
</dbReference>
<dbReference type="SUPFAM" id="SSF54001">
    <property type="entry name" value="Cysteine proteinases"/>
    <property type="match status" value="1"/>
</dbReference>
<dbReference type="InterPro" id="IPR025305">
    <property type="entry name" value="UCH_repeat_domain"/>
</dbReference>
<comment type="caution">
    <text evidence="9">The sequence shown here is derived from an EMBL/GenBank/DDBJ whole genome shotgun (WGS) entry which is preliminary data.</text>
</comment>
<dbReference type="PROSITE" id="PS50235">
    <property type="entry name" value="USP_3"/>
    <property type="match status" value="1"/>
</dbReference>
<comment type="catalytic activity">
    <reaction evidence="1">
        <text>Thiol-dependent hydrolysis of ester, thioester, amide, peptide and isopeptide bonds formed by the C-terminal Gly of ubiquitin (a 76-residue protein attached to proteins as an intracellular targeting signal).</text>
        <dbReference type="EC" id="3.4.19.12"/>
    </reaction>
</comment>
<keyword evidence="4" id="KW-0833">Ubl conjugation pathway</keyword>
<evidence type="ECO:0000256" key="4">
    <source>
        <dbReference type="ARBA" id="ARBA00022786"/>
    </source>
</evidence>
<dbReference type="CDD" id="cd02666">
    <property type="entry name" value="Peptidase_C19J"/>
    <property type="match status" value="1"/>
</dbReference>
<proteinExistence type="predicted"/>
<dbReference type="GO" id="GO:0016579">
    <property type="term" value="P:protein deubiquitination"/>
    <property type="evidence" value="ECO:0007669"/>
    <property type="project" value="InterPro"/>
</dbReference>
<dbReference type="GO" id="GO:0004843">
    <property type="term" value="F:cysteine-type deubiquitinase activity"/>
    <property type="evidence" value="ECO:0007669"/>
    <property type="project" value="UniProtKB-EC"/>
</dbReference>
<reference evidence="9" key="2">
    <citation type="submission" date="2023-06" db="EMBL/GenBank/DDBJ databases">
        <authorList>
            <consortium name="Lawrence Berkeley National Laboratory"/>
            <person name="Mondo S.J."/>
            <person name="Hensen N."/>
            <person name="Bonometti L."/>
            <person name="Westerberg I."/>
            <person name="Brannstrom I.O."/>
            <person name="Guillou S."/>
            <person name="Cros-Aarteil S."/>
            <person name="Calhoun S."/>
            <person name="Haridas S."/>
            <person name="Kuo A."/>
            <person name="Pangilinan J."/>
            <person name="Riley R."/>
            <person name="Labutti K."/>
            <person name="Andreopoulos B."/>
            <person name="Lipzen A."/>
            <person name="Chen C."/>
            <person name="Yanf M."/>
            <person name="Daum C."/>
            <person name="Ng V."/>
            <person name="Clum A."/>
            <person name="Steindorff A."/>
            <person name="Ohm R."/>
            <person name="Martin F."/>
            <person name="Silar P."/>
            <person name="Natvig D."/>
            <person name="Lalanne C."/>
            <person name="Gautier V."/>
            <person name="Ament-Velasquez S.L."/>
            <person name="Kruys A."/>
            <person name="Hutchinson M.I."/>
            <person name="Powell A.J."/>
            <person name="Barry K."/>
            <person name="Miller A.N."/>
            <person name="Grigoriev I.V."/>
            <person name="Debuchy R."/>
            <person name="Gladieux P."/>
            <person name="Thoren M.H."/>
            <person name="Johannesson H."/>
        </authorList>
    </citation>
    <scope>NUCLEOTIDE SEQUENCE</scope>
    <source>
        <strain evidence="9">CBS 626.80</strain>
    </source>
</reference>
<evidence type="ECO:0000313" key="9">
    <source>
        <dbReference type="EMBL" id="KAK3950754.1"/>
    </source>
</evidence>
<accession>A0AAN6NRI4</accession>
<dbReference type="Pfam" id="PF00443">
    <property type="entry name" value="UCH"/>
    <property type="match status" value="1"/>
</dbReference>
<dbReference type="InterPro" id="IPR038765">
    <property type="entry name" value="Papain-like_cys_pep_sf"/>
</dbReference>
<feature type="region of interest" description="Disordered" evidence="7">
    <location>
        <begin position="681"/>
        <end position="719"/>
    </location>
</feature>
<dbReference type="PANTHER" id="PTHR43982">
    <property type="entry name" value="UBIQUITIN CARBOXYL-TERMINAL HYDROLASE"/>
    <property type="match status" value="1"/>
</dbReference>
<dbReference type="InterPro" id="IPR001394">
    <property type="entry name" value="Peptidase_C19_UCH"/>
</dbReference>
<dbReference type="EC" id="3.4.19.12" evidence="2"/>
<dbReference type="AlphaFoldDB" id="A0AAN6NRI4"/>
<keyword evidence="5" id="KW-0378">Hydrolase</keyword>
<keyword evidence="3" id="KW-0645">Protease</keyword>
<dbReference type="GO" id="GO:0070628">
    <property type="term" value="F:proteasome binding"/>
    <property type="evidence" value="ECO:0007669"/>
    <property type="project" value="TreeGrafter"/>
</dbReference>
<evidence type="ECO:0000256" key="1">
    <source>
        <dbReference type="ARBA" id="ARBA00000707"/>
    </source>
</evidence>
<evidence type="ECO:0000256" key="7">
    <source>
        <dbReference type="SAM" id="MobiDB-lite"/>
    </source>
</evidence>
<sequence>MYRAPTKVALTFNPPPPPKAGRLASRWLEDLFKGILREGDPVFDCYSLRDPSRRDSSPSRLHELIIIRSQSHGVDHDGRAQMAPLAISCMCKLCRHHIVVTYNIPQDACGQLHTGQAHHYVASASEDSPTFSLETSKFYPRAASTATHICSLCSQTVSVDVLRPHLKAAWISRIMDKDRIRNALAVAKREEPERYGDLTPEKEDNYANSPLQTLNMYIKNILEDDWSAPQKRIASRNRTFSVQFGPACADIFLYLGFTEEVDIATGDKFWVPPRLPISTFRTPLGSERAFLENVRSEVQSFLAENPPRPDLPVVGATINAVERLDKILISDWLRSHETRSPRNSDEAQYFRILGASERSDEEVLKYAFLQQVDVDPANRDTYKAALANLAGYRSEEFQMYVFSLDESPAAPSGPQIQGPLSDVDKAYMHFNIQPNTNGDARYFIGVYKTYREQSPGQLSSHRLALLKIGKDRDDAEILDEVFHGEMDYNEACSILESENNWTLEIYAAVAREAVKTGIDHRLVIKACETLAEAMRKDNVVDDDGWAEFDRVLAELRAPEFPSPTNTEQGSHFEDTTEFMSLPVGLDNLRNTCYLNSILQYFYSVTAVRNFVLKADQTPLEPTQEAMRALLDGLDSSELDPGRAYVGSEFCRELGSLFRDIQGAGTRSVRPRQRLANAALLRPDRIRSEPSEGAVDNASKPISVEAPPLPPRSGAGDLPKVTVDAVPEHSETDSNLSSQTLVNQTEDDPTFIVVDCNAGKGGSAGDDIIMTDEPAPSTPVADSANTGKDRPRDLKLTVVELNEELDKPNVGSDQMDVDEVMGNAIDHLRAAFKVESLRNPNTTGSDPIKEAFFSTLVDNRKKASESTWNSSTRSERWVIAYPGKNERITLYDALSRSFDLESVGAELLTYTTIKDPAPNFHICISRSDGRNKNANPVIIPELLYLDRFMHTDQLDSPLFKARQRSWNIGNRLQELMSRDIKTKENEAVVPIPFVTPNERTSDSLLDSFIHVSDEDTDELEGYDVTSFLTPELDATVGKYTSLPRTESSQPDINIKPEAPNPDQGELGDLSPSDISNFITSVEAEAAWEKGQLLAEREKLFDDMQQYVYRLHAVVCHAGTTAAAGHYWVWIYDFEENVWRKYNDTTVSVHPAEEVFEQLNTKGEPYYVAYVRAENVKDLVSIPRRQFVGPPVVSSDEPTTVHAETVETFDGMDLDAQNA</sequence>
<dbReference type="GO" id="GO:0043161">
    <property type="term" value="P:proteasome-mediated ubiquitin-dependent protein catabolic process"/>
    <property type="evidence" value="ECO:0007669"/>
    <property type="project" value="InterPro"/>
</dbReference>
<dbReference type="InterPro" id="IPR044635">
    <property type="entry name" value="UBP14-like"/>
</dbReference>
<name>A0AAN6NRI4_9PEZI</name>
<evidence type="ECO:0000313" key="10">
    <source>
        <dbReference type="Proteomes" id="UP001303222"/>
    </source>
</evidence>
<reference evidence="9" key="1">
    <citation type="journal article" date="2023" name="Mol. Phylogenet. Evol.">
        <title>Genome-scale phylogeny and comparative genomics of the fungal order Sordariales.</title>
        <authorList>
            <person name="Hensen N."/>
            <person name="Bonometti L."/>
            <person name="Westerberg I."/>
            <person name="Brannstrom I.O."/>
            <person name="Guillou S."/>
            <person name="Cros-Aarteil S."/>
            <person name="Calhoun S."/>
            <person name="Haridas S."/>
            <person name="Kuo A."/>
            <person name="Mondo S."/>
            <person name="Pangilinan J."/>
            <person name="Riley R."/>
            <person name="LaButti K."/>
            <person name="Andreopoulos B."/>
            <person name="Lipzen A."/>
            <person name="Chen C."/>
            <person name="Yan M."/>
            <person name="Daum C."/>
            <person name="Ng V."/>
            <person name="Clum A."/>
            <person name="Steindorff A."/>
            <person name="Ohm R.A."/>
            <person name="Martin F."/>
            <person name="Silar P."/>
            <person name="Natvig D.O."/>
            <person name="Lalanne C."/>
            <person name="Gautier V."/>
            <person name="Ament-Velasquez S.L."/>
            <person name="Kruys A."/>
            <person name="Hutchinson M.I."/>
            <person name="Powell A.J."/>
            <person name="Barry K."/>
            <person name="Miller A.N."/>
            <person name="Grigoriev I.V."/>
            <person name="Debuchy R."/>
            <person name="Gladieux P."/>
            <person name="Hiltunen Thoren M."/>
            <person name="Johannesson H."/>
        </authorList>
    </citation>
    <scope>NUCLEOTIDE SEQUENCE</scope>
    <source>
        <strain evidence="9">CBS 626.80</strain>
    </source>
</reference>
<dbReference type="PANTHER" id="PTHR43982:SF6">
    <property type="entry name" value="UBIQUITIN CARBOXYL-TERMINAL HYDROLASE 2-RELATED"/>
    <property type="match status" value="1"/>
</dbReference>
<dbReference type="Gene3D" id="3.90.70.10">
    <property type="entry name" value="Cysteine proteinases"/>
    <property type="match status" value="2"/>
</dbReference>
<evidence type="ECO:0000256" key="5">
    <source>
        <dbReference type="ARBA" id="ARBA00022801"/>
    </source>
</evidence>
<dbReference type="InterPro" id="IPR028889">
    <property type="entry name" value="USP"/>
</dbReference>
<feature type="compositionally biased region" description="Polar residues" evidence="7">
    <location>
        <begin position="1041"/>
        <end position="1050"/>
    </location>
</feature>
<evidence type="ECO:0000259" key="8">
    <source>
        <dbReference type="PROSITE" id="PS50235"/>
    </source>
</evidence>
<keyword evidence="6" id="KW-0788">Thiol protease</keyword>
<feature type="domain" description="USP" evidence="8">
    <location>
        <begin position="583"/>
        <end position="1171"/>
    </location>
</feature>
<dbReference type="InterPro" id="IPR018200">
    <property type="entry name" value="USP_CS"/>
</dbReference>
<evidence type="ECO:0000256" key="3">
    <source>
        <dbReference type="ARBA" id="ARBA00022670"/>
    </source>
</evidence>
<evidence type="ECO:0000256" key="2">
    <source>
        <dbReference type="ARBA" id="ARBA00012759"/>
    </source>
</evidence>
<feature type="region of interest" description="Disordered" evidence="7">
    <location>
        <begin position="1039"/>
        <end position="1070"/>
    </location>
</feature>
<gene>
    <name evidence="9" type="ORF">QBC32DRAFT_371704</name>
</gene>
<dbReference type="GO" id="GO:0061136">
    <property type="term" value="P:regulation of proteasomal protein catabolic process"/>
    <property type="evidence" value="ECO:0007669"/>
    <property type="project" value="TreeGrafter"/>
</dbReference>
<evidence type="ECO:0000256" key="6">
    <source>
        <dbReference type="ARBA" id="ARBA00022807"/>
    </source>
</evidence>
<dbReference type="PROSITE" id="PS00973">
    <property type="entry name" value="USP_2"/>
    <property type="match status" value="1"/>
</dbReference>
<dbReference type="Proteomes" id="UP001303222">
    <property type="component" value="Unassembled WGS sequence"/>
</dbReference>
<keyword evidence="10" id="KW-1185">Reference proteome</keyword>
<dbReference type="EMBL" id="MU859167">
    <property type="protein sequence ID" value="KAK3950754.1"/>
    <property type="molecule type" value="Genomic_DNA"/>
</dbReference>
<protein>
    <recommendedName>
        <fullName evidence="2">ubiquitinyl hydrolase 1</fullName>
        <ecNumber evidence="2">3.4.19.12</ecNumber>
    </recommendedName>
</protein>